<gene>
    <name evidence="10" type="ORF">SAMN05216354_1193</name>
</gene>
<keyword evidence="8 9" id="KW-0472">Membrane</keyword>
<dbReference type="GO" id="GO:0005886">
    <property type="term" value="C:plasma membrane"/>
    <property type="evidence" value="ECO:0007669"/>
    <property type="project" value="UniProtKB-SubCell"/>
</dbReference>
<feature type="transmembrane region" description="Helical" evidence="9">
    <location>
        <begin position="54"/>
        <end position="72"/>
    </location>
</feature>
<evidence type="ECO:0000256" key="2">
    <source>
        <dbReference type="ARBA" id="ARBA00006413"/>
    </source>
</evidence>
<evidence type="ECO:0000256" key="9">
    <source>
        <dbReference type="SAM" id="Phobius"/>
    </source>
</evidence>
<dbReference type="NCBIfam" id="NF009136">
    <property type="entry name" value="PRK12489.1"/>
    <property type="match status" value="1"/>
</dbReference>
<reference evidence="10 11" key="1">
    <citation type="submission" date="2016-10" db="EMBL/GenBank/DDBJ databases">
        <authorList>
            <person name="de Groot N.N."/>
        </authorList>
    </citation>
    <scope>NUCLEOTIDE SEQUENCE [LARGE SCALE GENOMIC DNA]</scope>
    <source>
        <strain evidence="10 11">AR32</strain>
    </source>
</reference>
<sequence length="482" mass="51818">MVTFTMILQLCIVLGALWVGSRYGSLALGAISGIGLAILVFGFGLKPGTPPTDVIYIIIAAVTCAGIMQASGGMDWLIQMAERLLRKHPDRITFLAPLTTFFLTVLVGTGHVVYTLMPIICDIALKKGIRPERPCAVASVASQVGITCSPIAAAVVAFVSISNANGFDITIPRVLMISIPACICGLMAAATASYHRGLDLDEDPRFQAKIKDPEQYKYIYGSNATTLDKQIPQSAKNAVFIFLGALAVIVFFAIFQNALPSYDTLRAVKGSEPLTLDTSATLTADMLVKAKVHVNGMTEWFDKPLAMNIVIQIVMISAAALMIIFCKAAPKKAVSGPVWQSGMVAVVAIYGIAWLADTYFSNYLPEMKLMLADIVKSYPWSIALVFFLVSVLINSQGAVVVAMLPLAYSLGIEGPVLLGVLPSVYGYFFIPNYPSDIATVNFDRSGTTVIGKYLLNHSFMMPGLISVTVSTIVAYTLCMIIY</sequence>
<evidence type="ECO:0000313" key="10">
    <source>
        <dbReference type="EMBL" id="SEF69033.1"/>
    </source>
</evidence>
<evidence type="ECO:0000256" key="4">
    <source>
        <dbReference type="ARBA" id="ARBA00022475"/>
    </source>
</evidence>
<dbReference type="PIRSF" id="PIRSF004539">
    <property type="entry name" value="C4-dicrbxl_trns"/>
    <property type="match status" value="1"/>
</dbReference>
<evidence type="ECO:0000256" key="3">
    <source>
        <dbReference type="ARBA" id="ARBA00022448"/>
    </source>
</evidence>
<keyword evidence="4" id="KW-1003">Cell membrane</keyword>
<protein>
    <submittedName>
        <fullName evidence="10">Anaerobic C4-dicarboxylate transporter DcuB</fullName>
    </submittedName>
</protein>
<feature type="transmembrane region" description="Helical" evidence="9">
    <location>
        <begin position="238"/>
        <end position="259"/>
    </location>
</feature>
<evidence type="ECO:0000256" key="8">
    <source>
        <dbReference type="ARBA" id="ARBA00023136"/>
    </source>
</evidence>
<dbReference type="Proteomes" id="UP000236735">
    <property type="component" value="Unassembled WGS sequence"/>
</dbReference>
<keyword evidence="6 9" id="KW-0812">Transmembrane</keyword>
<comment type="similarity">
    <text evidence="2">Belongs to the DcuA/DcuB transporter (TC 2.A.13.1) family.</text>
</comment>
<dbReference type="NCBIfam" id="NF006927">
    <property type="entry name" value="PRK09412.1"/>
    <property type="match status" value="1"/>
</dbReference>
<evidence type="ECO:0000256" key="7">
    <source>
        <dbReference type="ARBA" id="ARBA00022989"/>
    </source>
</evidence>
<feature type="transmembrane region" description="Helical" evidence="9">
    <location>
        <begin position="174"/>
        <end position="195"/>
    </location>
</feature>
<feature type="transmembrane region" description="Helical" evidence="9">
    <location>
        <begin position="135"/>
        <end position="162"/>
    </location>
</feature>
<keyword evidence="7 9" id="KW-1133">Transmembrane helix</keyword>
<organism evidence="10 11">
    <name type="scientific">Xylanibacter ruminicola</name>
    <name type="common">Prevotella ruminicola</name>
    <dbReference type="NCBI Taxonomy" id="839"/>
    <lineage>
        <taxon>Bacteria</taxon>
        <taxon>Pseudomonadati</taxon>
        <taxon>Bacteroidota</taxon>
        <taxon>Bacteroidia</taxon>
        <taxon>Bacteroidales</taxon>
        <taxon>Prevotellaceae</taxon>
        <taxon>Xylanibacter</taxon>
    </lineage>
</organism>
<feature type="transmembrane region" description="Helical" evidence="9">
    <location>
        <begin position="338"/>
        <end position="360"/>
    </location>
</feature>
<proteinExistence type="inferred from homology"/>
<feature type="transmembrane region" description="Helical" evidence="9">
    <location>
        <begin position="459"/>
        <end position="481"/>
    </location>
</feature>
<feature type="transmembrane region" description="Helical" evidence="9">
    <location>
        <begin position="305"/>
        <end position="326"/>
    </location>
</feature>
<dbReference type="GO" id="GO:0015556">
    <property type="term" value="F:C4-dicarboxylate transmembrane transporter activity"/>
    <property type="evidence" value="ECO:0007669"/>
    <property type="project" value="InterPro"/>
</dbReference>
<evidence type="ECO:0000256" key="6">
    <source>
        <dbReference type="ARBA" id="ARBA00022692"/>
    </source>
</evidence>
<dbReference type="EMBL" id="FNUV01000003">
    <property type="protein sequence ID" value="SEF69033.1"/>
    <property type="molecule type" value="Genomic_DNA"/>
</dbReference>
<evidence type="ECO:0000256" key="5">
    <source>
        <dbReference type="ARBA" id="ARBA00022519"/>
    </source>
</evidence>
<feature type="transmembrane region" description="Helical" evidence="9">
    <location>
        <begin position="380"/>
        <end position="404"/>
    </location>
</feature>
<keyword evidence="5" id="KW-0997">Cell inner membrane</keyword>
<dbReference type="InterPro" id="IPR004668">
    <property type="entry name" value="Anaer_Dcu_memb_transpt"/>
</dbReference>
<evidence type="ECO:0000256" key="1">
    <source>
        <dbReference type="ARBA" id="ARBA00004429"/>
    </source>
</evidence>
<dbReference type="RefSeq" id="WP_051949823.1">
    <property type="nucleotide sequence ID" value="NZ_FNUV01000003.1"/>
</dbReference>
<feature type="transmembrane region" description="Helical" evidence="9">
    <location>
        <begin position="92"/>
        <end position="114"/>
    </location>
</feature>
<feature type="transmembrane region" description="Helical" evidence="9">
    <location>
        <begin position="416"/>
        <end position="434"/>
    </location>
</feature>
<comment type="subcellular location">
    <subcellularLocation>
        <location evidence="1">Cell inner membrane</location>
        <topology evidence="1">Multi-pass membrane protein</topology>
    </subcellularLocation>
</comment>
<feature type="transmembrane region" description="Helical" evidence="9">
    <location>
        <begin position="25"/>
        <end position="45"/>
    </location>
</feature>
<accession>A0A1H5U1V6</accession>
<dbReference type="PANTHER" id="PTHR36106">
    <property type="entry name" value="ANAEROBIC C4-DICARBOXYLATE TRANSPORTER DCUB"/>
    <property type="match status" value="1"/>
</dbReference>
<dbReference type="Pfam" id="PF03605">
    <property type="entry name" value="DcuA_DcuB"/>
    <property type="match status" value="1"/>
</dbReference>
<keyword evidence="3" id="KW-0813">Transport</keyword>
<evidence type="ECO:0000313" key="11">
    <source>
        <dbReference type="Proteomes" id="UP000236735"/>
    </source>
</evidence>
<name>A0A1H5U1V6_XYLRU</name>
<dbReference type="AlphaFoldDB" id="A0A1H5U1V6"/>
<dbReference type="PANTHER" id="PTHR36106:SF3">
    <property type="entry name" value="ANAEROBIC C4-DICARBOXYLATE TRANSPORTER DCUB"/>
    <property type="match status" value="1"/>
</dbReference>